<feature type="transmembrane region" description="Helical" evidence="1">
    <location>
        <begin position="289"/>
        <end position="310"/>
    </location>
</feature>
<feature type="transmembrane region" description="Helical" evidence="1">
    <location>
        <begin position="132"/>
        <end position="155"/>
    </location>
</feature>
<evidence type="ECO:0000256" key="1">
    <source>
        <dbReference type="SAM" id="Phobius"/>
    </source>
</evidence>
<keyword evidence="1" id="KW-0812">Transmembrane</keyword>
<keyword evidence="3" id="KW-1185">Reference proteome</keyword>
<organism evidence="2 3">
    <name type="scientific">Micromonospora thermarum</name>
    <dbReference type="NCBI Taxonomy" id="2720024"/>
    <lineage>
        <taxon>Bacteria</taxon>
        <taxon>Bacillati</taxon>
        <taxon>Actinomycetota</taxon>
        <taxon>Actinomycetes</taxon>
        <taxon>Micromonosporales</taxon>
        <taxon>Micromonosporaceae</taxon>
        <taxon>Micromonospora</taxon>
    </lineage>
</organism>
<gene>
    <name evidence="2" type="ORF">HCJ94_22150</name>
</gene>
<feature type="transmembrane region" description="Helical" evidence="1">
    <location>
        <begin position="248"/>
        <end position="277"/>
    </location>
</feature>
<dbReference type="Proteomes" id="UP000783871">
    <property type="component" value="Unassembled WGS sequence"/>
</dbReference>
<name>A0ABX0ZC21_9ACTN</name>
<keyword evidence="1" id="KW-1133">Transmembrane helix</keyword>
<sequence length="330" mass="35096">MTQTDRLSSPRDATDPIRLPPRATSLFVNGHVPRRRGLLILLSLLGGFLLTVVWSAEFVDQTIGDNVADTLLGHDARETPLTGVVAGVVFAFVSGIAGTFTACNIAAFGAIAPLAGSSGGRLGRFLAPLRPLGWMAVGMVAVSAVYGAIVGLVGTSMPQFSTAQNTPGSLSPRSIQSMVVFGLIGLIMVYLGLAALKVVPDPFARISRRHPNAPLVFMGALVAGFLIGRPYPLFRQMFRDAAESGNPLYGAAAFTLQSIGNVVIMAVLFLLLAWFAGSRLQAWFAARPARLAAITGAAFLVAGAFTFLYWDVRLLARREIIPWYPIAPWA</sequence>
<protein>
    <recommendedName>
        <fullName evidence="4">Cytochrome C biogenesis protein transmembrane region</fullName>
    </recommendedName>
</protein>
<feature type="transmembrane region" description="Helical" evidence="1">
    <location>
        <begin position="84"/>
        <end position="111"/>
    </location>
</feature>
<feature type="transmembrane region" description="Helical" evidence="1">
    <location>
        <begin position="38"/>
        <end position="56"/>
    </location>
</feature>
<evidence type="ECO:0000313" key="2">
    <source>
        <dbReference type="EMBL" id="NJP34608.1"/>
    </source>
</evidence>
<feature type="transmembrane region" description="Helical" evidence="1">
    <location>
        <begin position="211"/>
        <end position="228"/>
    </location>
</feature>
<accession>A0ABX0ZC21</accession>
<evidence type="ECO:0000313" key="3">
    <source>
        <dbReference type="Proteomes" id="UP000783871"/>
    </source>
</evidence>
<proteinExistence type="predicted"/>
<reference evidence="2 3" key="1">
    <citation type="submission" date="2020-03" db="EMBL/GenBank/DDBJ databases">
        <title>WGS of actinomycetes isolated from Thailand.</title>
        <authorList>
            <person name="Thawai C."/>
        </authorList>
    </citation>
    <scope>NUCLEOTIDE SEQUENCE [LARGE SCALE GENOMIC DNA]</scope>
    <source>
        <strain evidence="2 3">HSS6-12</strain>
    </source>
</reference>
<evidence type="ECO:0008006" key="4">
    <source>
        <dbReference type="Google" id="ProtNLM"/>
    </source>
</evidence>
<dbReference type="EMBL" id="JAATEO010000026">
    <property type="protein sequence ID" value="NJP34608.1"/>
    <property type="molecule type" value="Genomic_DNA"/>
</dbReference>
<keyword evidence="1" id="KW-0472">Membrane</keyword>
<dbReference type="RefSeq" id="WP_168002959.1">
    <property type="nucleotide sequence ID" value="NZ_JAATEO010000026.1"/>
</dbReference>
<feature type="transmembrane region" description="Helical" evidence="1">
    <location>
        <begin position="175"/>
        <end position="199"/>
    </location>
</feature>
<comment type="caution">
    <text evidence="2">The sequence shown here is derived from an EMBL/GenBank/DDBJ whole genome shotgun (WGS) entry which is preliminary data.</text>
</comment>